<dbReference type="EMBL" id="LATX01001964">
    <property type="protein sequence ID" value="KTB35885.1"/>
    <property type="molecule type" value="Genomic_DNA"/>
</dbReference>
<sequence length="306" mass="33906">MTEYDYSPGAIERYQEKLRSIGRWAEETSHHRPANPYLPTTPAMHVATLRADNDFYYSSPRKSNSSSSSRERHRSRSVDQGSSRPSNPTRSNTYGSGSTYTLQRPHTGHSTPRYPPPPTYPNPVSRKDNSRSSSRSHGPSMSTSSLPHAHPQPRRSNTMPHAQAPHPAPHPAPMQYRQPPVRSNTTGHTTPAAYTNLYYPPYKEPVVIPTGAYAVLPGGVVQTPIMTHPIPAAVPTPTKSSWLSKLTGGILGSPKSPPPSPNHHQPIVYMPSPDVKRSKSHKHKSSRSRSSKRHGHGRSGERRYSY</sequence>
<feature type="region of interest" description="Disordered" evidence="1">
    <location>
        <begin position="245"/>
        <end position="306"/>
    </location>
</feature>
<gene>
    <name evidence="2" type="ORF">WG66_11557</name>
</gene>
<feature type="compositionally biased region" description="Basic residues" evidence="1">
    <location>
        <begin position="278"/>
        <end position="297"/>
    </location>
</feature>
<dbReference type="eggNOG" id="ENOG502QZM3">
    <property type="taxonomic scope" value="Eukaryota"/>
</dbReference>
<name>A0A0W0FHS8_MONRR</name>
<dbReference type="Proteomes" id="UP000054988">
    <property type="component" value="Unassembled WGS sequence"/>
</dbReference>
<comment type="caution">
    <text evidence="2">The sequence shown here is derived from an EMBL/GenBank/DDBJ whole genome shotgun (WGS) entry which is preliminary data.</text>
</comment>
<reference evidence="2 3" key="1">
    <citation type="submission" date="2015-12" db="EMBL/GenBank/DDBJ databases">
        <title>Draft genome sequence of Moniliophthora roreri, the causal agent of frosty pod rot of cacao.</title>
        <authorList>
            <person name="Aime M.C."/>
            <person name="Diaz-Valderrama J.R."/>
            <person name="Kijpornyongpan T."/>
            <person name="Phillips-Mora W."/>
        </authorList>
    </citation>
    <scope>NUCLEOTIDE SEQUENCE [LARGE SCALE GENOMIC DNA]</scope>
    <source>
        <strain evidence="2 3">MCA 2952</strain>
    </source>
</reference>
<dbReference type="AlphaFoldDB" id="A0A0W0FHS8"/>
<evidence type="ECO:0000256" key="1">
    <source>
        <dbReference type="SAM" id="MobiDB-lite"/>
    </source>
</evidence>
<feature type="compositionally biased region" description="Polar residues" evidence="1">
    <location>
        <begin position="78"/>
        <end position="110"/>
    </location>
</feature>
<evidence type="ECO:0000313" key="3">
    <source>
        <dbReference type="Proteomes" id="UP000054988"/>
    </source>
</evidence>
<protein>
    <submittedName>
        <fullName evidence="2">Uncharacterized protein</fullName>
    </submittedName>
</protein>
<feature type="compositionally biased region" description="Low complexity" evidence="1">
    <location>
        <begin position="58"/>
        <end position="68"/>
    </location>
</feature>
<feature type="compositionally biased region" description="Low complexity" evidence="1">
    <location>
        <begin position="131"/>
        <end position="145"/>
    </location>
</feature>
<evidence type="ECO:0000313" key="2">
    <source>
        <dbReference type="EMBL" id="KTB35885.1"/>
    </source>
</evidence>
<organism evidence="2 3">
    <name type="scientific">Moniliophthora roreri</name>
    <name type="common">Frosty pod rot fungus</name>
    <name type="synonym">Monilia roreri</name>
    <dbReference type="NCBI Taxonomy" id="221103"/>
    <lineage>
        <taxon>Eukaryota</taxon>
        <taxon>Fungi</taxon>
        <taxon>Dikarya</taxon>
        <taxon>Basidiomycota</taxon>
        <taxon>Agaricomycotina</taxon>
        <taxon>Agaricomycetes</taxon>
        <taxon>Agaricomycetidae</taxon>
        <taxon>Agaricales</taxon>
        <taxon>Marasmiineae</taxon>
        <taxon>Marasmiaceae</taxon>
        <taxon>Moniliophthora</taxon>
    </lineage>
</organism>
<accession>A0A0W0FHS8</accession>
<proteinExistence type="predicted"/>
<feature type="region of interest" description="Disordered" evidence="1">
    <location>
        <begin position="55"/>
        <end position="189"/>
    </location>
</feature>